<feature type="compositionally biased region" description="Basic residues" evidence="1">
    <location>
        <begin position="1"/>
        <end position="11"/>
    </location>
</feature>
<keyword evidence="3" id="KW-1185">Reference proteome</keyword>
<protein>
    <submittedName>
        <fullName evidence="2">Uncharacterized protein</fullName>
    </submittedName>
</protein>
<evidence type="ECO:0000313" key="3">
    <source>
        <dbReference type="Proteomes" id="UP000008065"/>
    </source>
</evidence>
<dbReference type="GeneID" id="20828207"/>
<evidence type="ECO:0000256" key="1">
    <source>
        <dbReference type="SAM" id="MobiDB-lite"/>
    </source>
</evidence>
<dbReference type="RefSeq" id="XP_009853859.1">
    <property type="nucleotide sequence ID" value="XM_009855557.1"/>
</dbReference>
<dbReference type="KEGG" id="nte:NEUTE1DRAFT49349"/>
<evidence type="ECO:0000313" key="2">
    <source>
        <dbReference type="EMBL" id="EGO54371.1"/>
    </source>
</evidence>
<dbReference type="HOGENOM" id="CLU_2942328_0_0_1"/>
<dbReference type="Proteomes" id="UP000008065">
    <property type="component" value="Unassembled WGS sequence"/>
</dbReference>
<name>F8MXA0_NEUT8</name>
<organism evidence="2 3">
    <name type="scientific">Neurospora tetrasperma (strain FGSC 2508 / ATCC MYA-4615 / P0657)</name>
    <dbReference type="NCBI Taxonomy" id="510951"/>
    <lineage>
        <taxon>Eukaryota</taxon>
        <taxon>Fungi</taxon>
        <taxon>Dikarya</taxon>
        <taxon>Ascomycota</taxon>
        <taxon>Pezizomycotina</taxon>
        <taxon>Sordariomycetes</taxon>
        <taxon>Sordariomycetidae</taxon>
        <taxon>Sordariales</taxon>
        <taxon>Sordariaceae</taxon>
        <taxon>Neurospora</taxon>
    </lineage>
</organism>
<accession>F8MXA0</accession>
<proteinExistence type="predicted"/>
<dbReference type="VEuPathDB" id="FungiDB:NEUTE1DRAFT_49349"/>
<sequence length="60" mass="6350">MGGKRGTRRRGMSSSHDRGAIQGGCANRGGNTMKVASVVSQARAGQKELSFNAKTRQEVD</sequence>
<dbReference type="EMBL" id="GL891307">
    <property type="protein sequence ID" value="EGO54371.1"/>
    <property type="molecule type" value="Genomic_DNA"/>
</dbReference>
<reference evidence="3" key="1">
    <citation type="journal article" date="2011" name="Genetics">
        <title>Massive changes in genome architecture accompany the transition to self-fertility in the filamentous fungus Neurospora tetrasperma.</title>
        <authorList>
            <person name="Ellison C.E."/>
            <person name="Stajich J.E."/>
            <person name="Jacobson D.J."/>
            <person name="Natvig D.O."/>
            <person name="Lapidus A."/>
            <person name="Foster B."/>
            <person name="Aerts A."/>
            <person name="Riley R."/>
            <person name="Lindquist E.A."/>
            <person name="Grigoriev I.V."/>
            <person name="Taylor J.W."/>
        </authorList>
    </citation>
    <scope>NUCLEOTIDE SEQUENCE [LARGE SCALE GENOMIC DNA]</scope>
    <source>
        <strain evidence="3">FGSC 2508 / P0657</strain>
    </source>
</reference>
<gene>
    <name evidence="2" type="ORF">NEUTE1DRAFT_49349</name>
</gene>
<dbReference type="AlphaFoldDB" id="F8MXA0"/>
<feature type="region of interest" description="Disordered" evidence="1">
    <location>
        <begin position="1"/>
        <end position="60"/>
    </location>
</feature>